<evidence type="ECO:0000313" key="1">
    <source>
        <dbReference type="EMBL" id="MBB4939127.1"/>
    </source>
</evidence>
<protein>
    <submittedName>
        <fullName evidence="1">Uncharacterized protein</fullName>
    </submittedName>
</protein>
<dbReference type="EMBL" id="JACHJU010000001">
    <property type="protein sequence ID" value="MBB4939127.1"/>
    <property type="molecule type" value="Genomic_DNA"/>
</dbReference>
<dbReference type="Proteomes" id="UP000534286">
    <property type="component" value="Unassembled WGS sequence"/>
</dbReference>
<sequence>MESSEFLAAKQRLMGEASPSSGADLGGMLMDFDCYLWHSPVIREVEVHRTGATNSLIAATCVSVSGRSEAEIAVGLEQVWLQDLSYRYFEAHMITLVEGRVQLDVITQIAPQDFYVTATILAETSRSYGAR</sequence>
<comment type="caution">
    <text evidence="1">The sequence shown here is derived from an EMBL/GenBank/DDBJ whole genome shotgun (WGS) entry which is preliminary data.</text>
</comment>
<proteinExistence type="predicted"/>
<name>A0A7W7RWB3_9ACTN</name>
<dbReference type="AlphaFoldDB" id="A0A7W7RWB3"/>
<organism evidence="1 2">
    <name type="scientific">Streptosporangium album</name>
    <dbReference type="NCBI Taxonomy" id="47479"/>
    <lineage>
        <taxon>Bacteria</taxon>
        <taxon>Bacillati</taxon>
        <taxon>Actinomycetota</taxon>
        <taxon>Actinomycetes</taxon>
        <taxon>Streptosporangiales</taxon>
        <taxon>Streptosporangiaceae</taxon>
        <taxon>Streptosporangium</taxon>
    </lineage>
</organism>
<dbReference type="RefSeq" id="WP_184755191.1">
    <property type="nucleotide sequence ID" value="NZ_BAABEK010000013.1"/>
</dbReference>
<reference evidence="1 2" key="1">
    <citation type="submission" date="2020-08" db="EMBL/GenBank/DDBJ databases">
        <title>Sequencing the genomes of 1000 actinobacteria strains.</title>
        <authorList>
            <person name="Klenk H.-P."/>
        </authorList>
    </citation>
    <scope>NUCLEOTIDE SEQUENCE [LARGE SCALE GENOMIC DNA]</scope>
    <source>
        <strain evidence="1 2">DSM 43023</strain>
    </source>
</reference>
<keyword evidence="2" id="KW-1185">Reference proteome</keyword>
<gene>
    <name evidence="1" type="ORF">FHR32_003432</name>
</gene>
<evidence type="ECO:0000313" key="2">
    <source>
        <dbReference type="Proteomes" id="UP000534286"/>
    </source>
</evidence>
<accession>A0A7W7RWB3</accession>